<evidence type="ECO:0000256" key="1">
    <source>
        <dbReference type="SAM" id="MobiDB-lite"/>
    </source>
</evidence>
<accession>A0A3M8BC83</accession>
<proteinExistence type="predicted"/>
<protein>
    <submittedName>
        <fullName evidence="3">Uncharacterized protein</fullName>
    </submittedName>
</protein>
<evidence type="ECO:0000313" key="5">
    <source>
        <dbReference type="Proteomes" id="UP000317180"/>
    </source>
</evidence>
<keyword evidence="5" id="KW-1185">Reference proteome</keyword>
<dbReference type="RefSeq" id="WP_051353872.1">
    <property type="nucleotide sequence ID" value="NZ_BJOD01000004.1"/>
</dbReference>
<comment type="caution">
    <text evidence="3">The sequence shown here is derived from an EMBL/GenBank/DDBJ whole genome shotgun (WGS) entry which is preliminary data.</text>
</comment>
<dbReference type="GeneID" id="82811657"/>
<dbReference type="Proteomes" id="UP000317180">
    <property type="component" value="Unassembled WGS sequence"/>
</dbReference>
<sequence length="349" mass="39432">MAVPQLKRASAKKPPFLNHGELKRAPKSPQQTFLRVKQQLAKQELTADKHPPLRPRGSKLAKSKAPLVRVQARQERRTGKPVGKKSPWSKSPWVKSPWTKPQRQRTAAARPPAEAWEQADADELHDVTGQEPAEARGEVRGAPELEPAPDTAVARLSQQQPMPRQQANTGNNQVVFADVSYAEQADRAYMQVSVLEEVWEVNWVHPIQACWKQEWWELHPQIVMDVQEARYEDKGRVVWVRGEFELTAFGTTGEAGKVAHETLRLPFTSTVLRPPVAQEKAEASLLLDSSPLSLPEKWIETGDWKVSLMSEPFMKHGASVRDYKGVTIVSGRIWWFRKQLVPLRGLGQV</sequence>
<feature type="region of interest" description="Disordered" evidence="1">
    <location>
        <begin position="43"/>
        <end position="116"/>
    </location>
</feature>
<reference evidence="3 4" key="1">
    <citation type="submission" date="2018-10" db="EMBL/GenBank/DDBJ databases">
        <title>Phylogenomics of Brevibacillus.</title>
        <authorList>
            <person name="Dunlap C."/>
        </authorList>
    </citation>
    <scope>NUCLEOTIDE SEQUENCE [LARGE SCALE GENOMIC DNA]</scope>
    <source>
        <strain evidence="3 4">NRRL NRS 1219</strain>
    </source>
</reference>
<evidence type="ECO:0000313" key="3">
    <source>
        <dbReference type="EMBL" id="RNB60893.1"/>
    </source>
</evidence>
<feature type="compositionally biased region" description="Low complexity" evidence="1">
    <location>
        <begin position="104"/>
        <end position="116"/>
    </location>
</feature>
<name>A0A3M8BC83_9BACL</name>
<evidence type="ECO:0000313" key="2">
    <source>
        <dbReference type="EMBL" id="GED24433.1"/>
    </source>
</evidence>
<gene>
    <name evidence="2" type="ORF">BAG01nite_05350</name>
    <name evidence="3" type="ORF">EB820_01845</name>
</gene>
<dbReference type="AlphaFoldDB" id="A0A3M8BC83"/>
<dbReference type="EMBL" id="BJOD01000004">
    <property type="protein sequence ID" value="GED24433.1"/>
    <property type="molecule type" value="Genomic_DNA"/>
</dbReference>
<dbReference type="EMBL" id="RHHN01000008">
    <property type="protein sequence ID" value="RNB60893.1"/>
    <property type="molecule type" value="Genomic_DNA"/>
</dbReference>
<feature type="compositionally biased region" description="Low complexity" evidence="1">
    <location>
        <begin position="80"/>
        <end position="98"/>
    </location>
</feature>
<reference evidence="2 5" key="2">
    <citation type="submission" date="2019-06" db="EMBL/GenBank/DDBJ databases">
        <title>Whole genome shotgun sequence of Brevibacillus agri NBRC 15538.</title>
        <authorList>
            <person name="Hosoyama A."/>
            <person name="Uohara A."/>
            <person name="Ohji S."/>
            <person name="Ichikawa N."/>
        </authorList>
    </citation>
    <scope>NUCLEOTIDE SEQUENCE [LARGE SCALE GENOMIC DNA]</scope>
    <source>
        <strain evidence="2 5">NBRC 15538</strain>
    </source>
</reference>
<organism evidence="3 4">
    <name type="scientific">Brevibacillus agri</name>
    <dbReference type="NCBI Taxonomy" id="51101"/>
    <lineage>
        <taxon>Bacteria</taxon>
        <taxon>Bacillati</taxon>
        <taxon>Bacillota</taxon>
        <taxon>Bacilli</taxon>
        <taxon>Bacillales</taxon>
        <taxon>Paenibacillaceae</taxon>
        <taxon>Brevibacillus</taxon>
    </lineage>
</organism>
<evidence type="ECO:0000313" key="4">
    <source>
        <dbReference type="Proteomes" id="UP000276178"/>
    </source>
</evidence>
<dbReference type="Proteomes" id="UP000276178">
    <property type="component" value="Unassembled WGS sequence"/>
</dbReference>
<feature type="compositionally biased region" description="Basic residues" evidence="1">
    <location>
        <begin position="52"/>
        <end position="62"/>
    </location>
</feature>
<feature type="region of interest" description="Disordered" evidence="1">
    <location>
        <begin position="1"/>
        <end position="31"/>
    </location>
</feature>
<dbReference type="OrthoDB" id="2464598at2"/>